<dbReference type="PROSITE" id="PS50011">
    <property type="entry name" value="PROTEIN_KINASE_DOM"/>
    <property type="match status" value="1"/>
</dbReference>
<dbReference type="InterPro" id="IPR000719">
    <property type="entry name" value="Prot_kinase_dom"/>
</dbReference>
<dbReference type="PANTHER" id="PTHR44167:SF18">
    <property type="entry name" value="PROTEIN KINASE DOMAIN-CONTAINING PROTEIN"/>
    <property type="match status" value="1"/>
</dbReference>
<feature type="binding site" evidence="3">
    <location>
        <position position="166"/>
    </location>
    <ligand>
        <name>ATP</name>
        <dbReference type="ChEBI" id="CHEBI:30616"/>
    </ligand>
</feature>
<evidence type="ECO:0000313" key="5">
    <source>
        <dbReference type="EMBL" id="CAD8160999.1"/>
    </source>
</evidence>
<dbReference type="SMART" id="SM00220">
    <property type="entry name" value="S_TKc"/>
    <property type="match status" value="1"/>
</dbReference>
<keyword evidence="1 3" id="KW-0547">Nucleotide-binding</keyword>
<dbReference type="GO" id="GO:0005524">
    <property type="term" value="F:ATP binding"/>
    <property type="evidence" value="ECO:0007669"/>
    <property type="project" value="UniProtKB-UniRule"/>
</dbReference>
<protein>
    <recommendedName>
        <fullName evidence="4">Protein kinase domain-containing protein</fullName>
    </recommendedName>
</protein>
<dbReference type="InterPro" id="IPR017441">
    <property type="entry name" value="Protein_kinase_ATP_BS"/>
</dbReference>
<organism evidence="5 6">
    <name type="scientific">Paramecium octaurelia</name>
    <dbReference type="NCBI Taxonomy" id="43137"/>
    <lineage>
        <taxon>Eukaryota</taxon>
        <taxon>Sar</taxon>
        <taxon>Alveolata</taxon>
        <taxon>Ciliophora</taxon>
        <taxon>Intramacronucleata</taxon>
        <taxon>Oligohymenophorea</taxon>
        <taxon>Peniculida</taxon>
        <taxon>Parameciidae</taxon>
        <taxon>Paramecium</taxon>
    </lineage>
</organism>
<dbReference type="AlphaFoldDB" id="A0A8S1UB71"/>
<name>A0A8S1UB71_PAROT</name>
<dbReference type="InterPro" id="IPR008271">
    <property type="entry name" value="Ser/Thr_kinase_AS"/>
</dbReference>
<dbReference type="FunFam" id="1.10.510.10:FF:000945">
    <property type="entry name" value="Uncharacterized protein"/>
    <property type="match status" value="1"/>
</dbReference>
<feature type="domain" description="Protein kinase" evidence="4">
    <location>
        <begin position="137"/>
        <end position="408"/>
    </location>
</feature>
<dbReference type="PROSITE" id="PS00107">
    <property type="entry name" value="PROTEIN_KINASE_ATP"/>
    <property type="match status" value="1"/>
</dbReference>
<keyword evidence="2 3" id="KW-0067">ATP-binding</keyword>
<dbReference type="Pfam" id="PF00069">
    <property type="entry name" value="Pkinase"/>
    <property type="match status" value="1"/>
</dbReference>
<sequence>MQTFHLKLNIIDHIYKNSLFANLNFMDYIDYAEIRFSFIGVRKHFFSDKQYYVSVFDDCFIMGATSNTQQPKYTIKFGFATKIRWNLKKTKQGLIIDSFSFPYKQEMKALSANHDNLIKFKELISLKVTFDNINDLYQPLTQIGKGISAKVYSATYKLDSKIYAIKAIEKAFLKQQNESGQAAFKMEVSVLKTLAKYPENFLTLKEIYEGDQVHCLVTSYLEGLSLTQEFDRLKAADMYRFPIHYAKIIMKKLLTNLAVLHQHKIIHRDLKPDNLMFSKKNDYSTLVLVDFGLATSESMEKFLFPKCGTPGYVAPEILALKPFSKYTTKVDIFSCGCIFYKLLTGKNLFGGISFDEALKQNRMCQIEFNIPLDQQYITEQSINLLQQMLMKNPKFRISAKDALSHPFFDQNLDQNIFQQVGVLSPKRSTKTFLNIKQEEQQSDVDSFQEDKISNEKQVEESNFIQIPKSKRCSLMGDFSQLSQSPSKLILDIHQFYQKDPLSGIRCIKVTQSPQVSQVLE</sequence>
<evidence type="ECO:0000256" key="2">
    <source>
        <dbReference type="ARBA" id="ARBA00022840"/>
    </source>
</evidence>
<evidence type="ECO:0000256" key="1">
    <source>
        <dbReference type="ARBA" id="ARBA00022741"/>
    </source>
</evidence>
<gene>
    <name evidence="5" type="ORF">POCTA_138.1.T0390143</name>
</gene>
<accession>A0A8S1UB71</accession>
<reference evidence="5" key="1">
    <citation type="submission" date="2021-01" db="EMBL/GenBank/DDBJ databases">
        <authorList>
            <consortium name="Genoscope - CEA"/>
            <person name="William W."/>
        </authorList>
    </citation>
    <scope>NUCLEOTIDE SEQUENCE</scope>
</reference>
<dbReference type="GO" id="GO:0005634">
    <property type="term" value="C:nucleus"/>
    <property type="evidence" value="ECO:0007669"/>
    <property type="project" value="TreeGrafter"/>
</dbReference>
<proteinExistence type="predicted"/>
<dbReference type="GO" id="GO:0044773">
    <property type="term" value="P:mitotic DNA damage checkpoint signaling"/>
    <property type="evidence" value="ECO:0007669"/>
    <property type="project" value="TreeGrafter"/>
</dbReference>
<comment type="caution">
    <text evidence="5">The sequence shown here is derived from an EMBL/GenBank/DDBJ whole genome shotgun (WGS) entry which is preliminary data.</text>
</comment>
<dbReference type="GO" id="GO:0005737">
    <property type="term" value="C:cytoplasm"/>
    <property type="evidence" value="ECO:0007669"/>
    <property type="project" value="TreeGrafter"/>
</dbReference>
<dbReference type="EMBL" id="CAJJDP010000039">
    <property type="protein sequence ID" value="CAD8160999.1"/>
    <property type="molecule type" value="Genomic_DNA"/>
</dbReference>
<evidence type="ECO:0000313" key="6">
    <source>
        <dbReference type="Proteomes" id="UP000683925"/>
    </source>
</evidence>
<evidence type="ECO:0000259" key="4">
    <source>
        <dbReference type="PROSITE" id="PS50011"/>
    </source>
</evidence>
<evidence type="ECO:0000256" key="3">
    <source>
        <dbReference type="PROSITE-ProRule" id="PRU10141"/>
    </source>
</evidence>
<dbReference type="OMA" id="CQIEFNI"/>
<dbReference type="GO" id="GO:0004674">
    <property type="term" value="F:protein serine/threonine kinase activity"/>
    <property type="evidence" value="ECO:0007669"/>
    <property type="project" value="TreeGrafter"/>
</dbReference>
<keyword evidence="6" id="KW-1185">Reference proteome</keyword>
<dbReference type="OrthoDB" id="5979581at2759"/>
<dbReference type="Proteomes" id="UP000683925">
    <property type="component" value="Unassembled WGS sequence"/>
</dbReference>
<dbReference type="PROSITE" id="PS00108">
    <property type="entry name" value="PROTEIN_KINASE_ST"/>
    <property type="match status" value="1"/>
</dbReference>
<dbReference type="PANTHER" id="PTHR44167">
    <property type="entry name" value="OVARIAN-SPECIFIC SERINE/THREONINE-PROTEIN KINASE LOK-RELATED"/>
    <property type="match status" value="1"/>
</dbReference>